<evidence type="ECO:0000256" key="1">
    <source>
        <dbReference type="SAM" id="MobiDB-lite"/>
    </source>
</evidence>
<evidence type="ECO:0000313" key="2">
    <source>
        <dbReference type="EMBL" id="MDP9792903.1"/>
    </source>
</evidence>
<name>A0ABT9MNP5_9ACTN</name>
<dbReference type="EMBL" id="JAUSRA010000001">
    <property type="protein sequence ID" value="MDP9792903.1"/>
    <property type="molecule type" value="Genomic_DNA"/>
</dbReference>
<comment type="caution">
    <text evidence="2">The sequence shown here is derived from an EMBL/GenBank/DDBJ whole genome shotgun (WGS) entry which is preliminary data.</text>
</comment>
<sequence>MVTLRTGAPGANPSPSAAARPVIRPDASQEEIAYHTRA</sequence>
<keyword evidence="3" id="KW-1185">Reference proteome</keyword>
<evidence type="ECO:0000313" key="3">
    <source>
        <dbReference type="Proteomes" id="UP001240984"/>
    </source>
</evidence>
<protein>
    <submittedName>
        <fullName evidence="2">Uncharacterized protein</fullName>
    </submittedName>
</protein>
<organism evidence="2 3">
    <name type="scientific">Catenuloplanes nepalensis</name>
    <dbReference type="NCBI Taxonomy" id="587533"/>
    <lineage>
        <taxon>Bacteria</taxon>
        <taxon>Bacillati</taxon>
        <taxon>Actinomycetota</taxon>
        <taxon>Actinomycetes</taxon>
        <taxon>Micromonosporales</taxon>
        <taxon>Micromonosporaceae</taxon>
        <taxon>Catenuloplanes</taxon>
    </lineage>
</organism>
<dbReference type="Proteomes" id="UP001240984">
    <property type="component" value="Unassembled WGS sequence"/>
</dbReference>
<feature type="region of interest" description="Disordered" evidence="1">
    <location>
        <begin position="1"/>
        <end position="38"/>
    </location>
</feature>
<reference evidence="2 3" key="1">
    <citation type="submission" date="2023-07" db="EMBL/GenBank/DDBJ databases">
        <title>Sequencing the genomes of 1000 actinobacteria strains.</title>
        <authorList>
            <person name="Klenk H.-P."/>
        </authorList>
    </citation>
    <scope>NUCLEOTIDE SEQUENCE [LARGE SCALE GENOMIC DNA]</scope>
    <source>
        <strain evidence="2 3">DSM 44710</strain>
    </source>
</reference>
<accession>A0ABT9MNP5</accession>
<gene>
    <name evidence="2" type="ORF">J2S43_001415</name>
</gene>
<feature type="compositionally biased region" description="Low complexity" evidence="1">
    <location>
        <begin position="7"/>
        <end position="21"/>
    </location>
</feature>
<proteinExistence type="predicted"/>